<dbReference type="EMBL" id="JABCJD010000003">
    <property type="protein sequence ID" value="NVO27301.1"/>
    <property type="molecule type" value="Genomic_DNA"/>
</dbReference>
<dbReference type="Gene3D" id="3.40.1080.10">
    <property type="entry name" value="Glutaconate Coenzyme A-transferase"/>
    <property type="match status" value="2"/>
</dbReference>
<dbReference type="PANTHER" id="PTHR40596">
    <property type="entry name" value="CITRATE LYASE ALPHA CHAIN"/>
    <property type="match status" value="1"/>
</dbReference>
<name>A0ABX2PDT9_9RHOB</name>
<dbReference type="RefSeq" id="WP_176853716.1">
    <property type="nucleotide sequence ID" value="NZ_JABCJD010000003.1"/>
</dbReference>
<evidence type="ECO:0000313" key="1">
    <source>
        <dbReference type="EMBL" id="NVO27301.1"/>
    </source>
</evidence>
<evidence type="ECO:0000313" key="2">
    <source>
        <dbReference type="Proteomes" id="UP000523601"/>
    </source>
</evidence>
<comment type="caution">
    <text evidence="1">The sequence shown here is derived from an EMBL/GenBank/DDBJ whole genome shotgun (WGS) entry which is preliminary data.</text>
</comment>
<dbReference type="InterPro" id="IPR006472">
    <property type="entry name" value="Citrate_lyase_asu"/>
</dbReference>
<keyword evidence="2" id="KW-1185">Reference proteome</keyword>
<protein>
    <submittedName>
        <fullName evidence="1">Citrate CoA-transferase</fullName>
    </submittedName>
</protein>
<dbReference type="InterPro" id="IPR037171">
    <property type="entry name" value="NagB/RpiA_transferase-like"/>
</dbReference>
<dbReference type="Proteomes" id="UP000523601">
    <property type="component" value="Unassembled WGS sequence"/>
</dbReference>
<reference evidence="1 2" key="1">
    <citation type="submission" date="2020-04" db="EMBL/GenBank/DDBJ databases">
        <title>Donghicola sp., a member of the Rhodobacteraceae family isolated from mangrove forest in Thailand.</title>
        <authorList>
            <person name="Charoenyingcharoen P."/>
            <person name="Yukphan P."/>
        </authorList>
    </citation>
    <scope>NUCLEOTIDE SEQUENCE [LARGE SCALE GENOMIC DNA]</scope>
    <source>
        <strain evidence="1 2">C2-DW-16</strain>
    </source>
</reference>
<accession>A0ABX2PDT9</accession>
<organism evidence="1 2">
    <name type="scientific">Donghicola mangrovi</name>
    <dbReference type="NCBI Taxonomy" id="2729614"/>
    <lineage>
        <taxon>Bacteria</taxon>
        <taxon>Pseudomonadati</taxon>
        <taxon>Pseudomonadota</taxon>
        <taxon>Alphaproteobacteria</taxon>
        <taxon>Rhodobacterales</taxon>
        <taxon>Roseobacteraceae</taxon>
        <taxon>Donghicola</taxon>
    </lineage>
</organism>
<proteinExistence type="predicted"/>
<gene>
    <name evidence="1" type="ORF">HJ526_07720</name>
</gene>
<dbReference type="Pfam" id="PF04223">
    <property type="entry name" value="CitF"/>
    <property type="match status" value="1"/>
</dbReference>
<dbReference type="PANTHER" id="PTHR40596:SF1">
    <property type="entry name" value="CITRATE LYASE ALPHA CHAIN"/>
    <property type="match status" value="1"/>
</dbReference>
<sequence length="517" mass="53651">MKTYPAISPETVSPTHLDRLMRVSEGGLTPLGILPTVLAPCPVPVPIAPKAQVVGTQKLLASLEEVFERFSITDGQTLSFHHHYRNGDRLMNDVLLMAQRMGLRDLTIAPSSIFPVHADLASLVRDGTITHIVTDYMRGPVADAVTAGGLRGSCLLQSHGGRARAIESGQLRIDVAFIAAPLASEAGDATGRGGPMACGPLGYPAVDAAFAAHTVVVSDKVTQGALSPVDIPGHHVDAILQMDRPGLTEGIQSGATVPSLTDSAREIGALVAACIEAAGFLKPGMSLQSGAGGYSLGAVASIGARMKETGVQGSFMSGGITGSHVRMLEAGLFAEIKDVQCFDLEAVRSSIENGNHHMMTASEYASPLQDKAVVNDLDIMLLGAVEVDARFNVNVVLGGNGRVLGGPGGHPDTAAGAKLRVVTTELTGGGYAKLVPEVQSVSTPGSDVDLIVTDQGIAVNPMRPDLRVTLLAAGLPVRPFADLCDAAAAQATKAPQRSTGAPRVWIEARDGRILDFV</sequence>
<dbReference type="SUPFAM" id="SSF100950">
    <property type="entry name" value="NagB/RpiA/CoA transferase-like"/>
    <property type="match status" value="2"/>
</dbReference>